<keyword evidence="4" id="KW-1185">Reference proteome</keyword>
<organism evidence="3 4">
    <name type="scientific">Zhongshania borealis</name>
    <dbReference type="NCBI Taxonomy" id="889488"/>
    <lineage>
        <taxon>Bacteria</taxon>
        <taxon>Pseudomonadati</taxon>
        <taxon>Pseudomonadota</taxon>
        <taxon>Gammaproteobacteria</taxon>
        <taxon>Cellvibrionales</taxon>
        <taxon>Spongiibacteraceae</taxon>
        <taxon>Zhongshania</taxon>
    </lineage>
</organism>
<dbReference type="SUPFAM" id="SSF56300">
    <property type="entry name" value="Metallo-dependent phosphatases"/>
    <property type="match status" value="1"/>
</dbReference>
<dbReference type="InterPro" id="IPR038607">
    <property type="entry name" value="PhoD-like_sf"/>
</dbReference>
<evidence type="ECO:0000259" key="2">
    <source>
        <dbReference type="Pfam" id="PF16655"/>
    </source>
</evidence>
<dbReference type="InterPro" id="IPR032093">
    <property type="entry name" value="PhoD_N"/>
</dbReference>
<evidence type="ECO:0000259" key="1">
    <source>
        <dbReference type="Pfam" id="PF09423"/>
    </source>
</evidence>
<dbReference type="Pfam" id="PF16655">
    <property type="entry name" value="PhoD_N"/>
    <property type="match status" value="1"/>
</dbReference>
<reference evidence="4" key="1">
    <citation type="journal article" date="2019" name="Int. J. Syst. Evol. Microbiol.">
        <title>The Global Catalogue of Microorganisms (GCM) 10K type strain sequencing project: providing services to taxonomists for standard genome sequencing and annotation.</title>
        <authorList>
            <consortium name="The Broad Institute Genomics Platform"/>
            <consortium name="The Broad Institute Genome Sequencing Center for Infectious Disease"/>
            <person name="Wu L."/>
            <person name="Ma J."/>
        </authorList>
    </citation>
    <scope>NUCLEOTIDE SEQUENCE [LARGE SCALE GENOMIC DNA]</scope>
    <source>
        <strain evidence="4">JCM 17304</strain>
    </source>
</reference>
<evidence type="ECO:0000313" key="3">
    <source>
        <dbReference type="EMBL" id="GAA4103252.1"/>
    </source>
</evidence>
<dbReference type="InterPro" id="IPR029052">
    <property type="entry name" value="Metallo-depent_PP-like"/>
</dbReference>
<dbReference type="InterPro" id="IPR018946">
    <property type="entry name" value="PhoD-like_MPP"/>
</dbReference>
<comment type="caution">
    <text evidence="3">The sequence shown here is derived from an EMBL/GenBank/DDBJ whole genome shotgun (WGS) entry which is preliminary data.</text>
</comment>
<dbReference type="PANTHER" id="PTHR43606:SF2">
    <property type="entry name" value="ALKALINE PHOSPHATASE FAMILY PROTEIN (AFU_ORTHOLOGUE AFUA_5G03860)"/>
    <property type="match status" value="1"/>
</dbReference>
<dbReference type="PANTHER" id="PTHR43606">
    <property type="entry name" value="PHOSPHATASE, PUTATIVE (AFU_ORTHOLOGUE AFUA_6G08710)-RELATED"/>
    <property type="match status" value="1"/>
</dbReference>
<feature type="domain" description="Phospholipase D N-terminal" evidence="2">
    <location>
        <begin position="63"/>
        <end position="153"/>
    </location>
</feature>
<dbReference type="Gene3D" id="3.60.21.70">
    <property type="entry name" value="PhoD-like phosphatase"/>
    <property type="match status" value="1"/>
</dbReference>
<sequence>MPLLFDDSTSEYYVNRRHFLRAMSTVSIAVPILTACGSNSNSSRASNPATGNPGATPSVSFLHGVASGDPLDDRVILWTRVTPGEDFSGSINVLCEVAEDPEFASIVLAENFVTGPERDYTVKFDAAGLLSEQHYWYRFSVGEQRSAVGRALTLPMPGQYAEHLRFAVCSCSSYPHGYFSVYRMIANRSDLDFVLHLGDYIYEYGDGEYGDNSGRLLDPSHEILVLDDYRRRYAHYRRDDDLQAVHQIHPFIAVWDDHETADNSYMDGASNHNEGEGEWSDRKAQAIQAYFEWMPIRPPTASEDSIYRSFRYGDLADFVMLDTRIEGRIKQLDNPADPARADARDLLGQSQKEWFKNKLATAQNTWKIVGQQVMFAQLQLLEIQRLLPGVPTNDFSPLVAVNMDQWDGYPSEREEILDFVDENAIKNMVVLTGDIHSSWANELYKNSAILTSGVFDEPLGVEFVTPSVTSPGFPDGAAELVSAVLPVVNPHMKYTDLKNHGFILMDVTHQRAQAEFYYAENIDLAEQSGVELSKVKSLAVESGSSRLKEDTPLSRPKV</sequence>
<dbReference type="InterPro" id="IPR052900">
    <property type="entry name" value="Phospholipid_Metab_Enz"/>
</dbReference>
<gene>
    <name evidence="3" type="ORF">GCM10022414_31480</name>
</gene>
<dbReference type="Proteomes" id="UP001500392">
    <property type="component" value="Unassembled WGS sequence"/>
</dbReference>
<protein>
    <submittedName>
        <fullName evidence="3">Alkaline phosphatase D family protein</fullName>
    </submittedName>
</protein>
<dbReference type="Gene3D" id="2.60.40.380">
    <property type="entry name" value="Purple acid phosphatase-like, N-terminal"/>
    <property type="match status" value="1"/>
</dbReference>
<accession>A0ABP7X2X4</accession>
<dbReference type="Pfam" id="PF09423">
    <property type="entry name" value="PhoD"/>
    <property type="match status" value="1"/>
</dbReference>
<proteinExistence type="predicted"/>
<evidence type="ECO:0000313" key="4">
    <source>
        <dbReference type="Proteomes" id="UP001500392"/>
    </source>
</evidence>
<dbReference type="EMBL" id="BAABDM010000008">
    <property type="protein sequence ID" value="GAA4103252.1"/>
    <property type="molecule type" value="Genomic_DNA"/>
</dbReference>
<feature type="domain" description="PhoD-like phosphatase metallophosphatase" evidence="1">
    <location>
        <begin position="166"/>
        <end position="516"/>
    </location>
</feature>
<name>A0ABP7X2X4_9GAMM</name>
<dbReference type="CDD" id="cd07389">
    <property type="entry name" value="MPP_PhoD"/>
    <property type="match status" value="1"/>
</dbReference>